<dbReference type="OrthoDB" id="6604526at2759"/>
<dbReference type="Pfam" id="PF00083">
    <property type="entry name" value="Sugar_tr"/>
    <property type="match status" value="2"/>
</dbReference>
<protein>
    <recommendedName>
        <fullName evidence="10">Major facilitator superfamily (MFS) profile domain-containing protein</fullName>
    </recommendedName>
</protein>
<dbReference type="InterPro" id="IPR005828">
    <property type="entry name" value="MFS_sugar_transport-like"/>
</dbReference>
<evidence type="ECO:0000256" key="2">
    <source>
        <dbReference type="ARBA" id="ARBA00022448"/>
    </source>
</evidence>
<dbReference type="Gene3D" id="1.20.1250.20">
    <property type="entry name" value="MFS general substrate transporter like domains"/>
    <property type="match status" value="2"/>
</dbReference>
<evidence type="ECO:0000256" key="4">
    <source>
        <dbReference type="ARBA" id="ARBA00022597"/>
    </source>
</evidence>
<keyword evidence="7 9" id="KW-0472">Membrane</keyword>
<feature type="domain" description="Major facilitator superfamily (MFS) profile" evidence="10">
    <location>
        <begin position="362"/>
        <end position="789"/>
    </location>
</feature>
<dbReference type="InterPro" id="IPR036259">
    <property type="entry name" value="MFS_trans_sf"/>
</dbReference>
<evidence type="ECO:0000256" key="5">
    <source>
        <dbReference type="ARBA" id="ARBA00022692"/>
    </source>
</evidence>
<keyword evidence="2" id="KW-0813">Transport</keyword>
<keyword evidence="3" id="KW-1003">Cell membrane</keyword>
<evidence type="ECO:0000259" key="10">
    <source>
        <dbReference type="PROSITE" id="PS50850"/>
    </source>
</evidence>
<feature type="transmembrane region" description="Helical" evidence="9">
    <location>
        <begin position="281"/>
        <end position="299"/>
    </location>
</feature>
<dbReference type="PROSITE" id="PS00216">
    <property type="entry name" value="SUGAR_TRANSPORT_1"/>
    <property type="match status" value="2"/>
</dbReference>
<evidence type="ECO:0000256" key="9">
    <source>
        <dbReference type="SAM" id="Phobius"/>
    </source>
</evidence>
<dbReference type="PANTHER" id="PTHR48021:SF46">
    <property type="entry name" value="MAJOR FACILITATOR SUPERFAMILY (MFS) PROFILE DOMAIN-CONTAINING PROTEIN"/>
    <property type="match status" value="1"/>
</dbReference>
<dbReference type="FunFam" id="1.20.1250.20:FF:000218">
    <property type="entry name" value="facilitated trehalose transporter Tret1"/>
    <property type="match status" value="1"/>
</dbReference>
<dbReference type="GO" id="GO:0005886">
    <property type="term" value="C:plasma membrane"/>
    <property type="evidence" value="ECO:0007669"/>
    <property type="project" value="UniProtKB-SubCell"/>
</dbReference>
<dbReference type="InterPro" id="IPR050549">
    <property type="entry name" value="MFS_Trehalose_Transporter"/>
</dbReference>
<feature type="transmembrane region" description="Helical" evidence="9">
    <location>
        <begin position="248"/>
        <end position="269"/>
    </location>
</feature>
<keyword evidence="5 9" id="KW-0812">Transmembrane</keyword>
<dbReference type="InterPro" id="IPR005829">
    <property type="entry name" value="Sugar_transporter_CS"/>
</dbReference>
<evidence type="ECO:0000313" key="12">
    <source>
        <dbReference type="Proteomes" id="UP000479000"/>
    </source>
</evidence>
<gene>
    <name evidence="11" type="ORF">NTEN_LOCUS5048</name>
</gene>
<feature type="compositionally biased region" description="Basic and acidic residues" evidence="8">
    <location>
        <begin position="806"/>
        <end position="826"/>
    </location>
</feature>
<feature type="transmembrane region" description="Helical" evidence="9">
    <location>
        <begin position="155"/>
        <end position="174"/>
    </location>
</feature>
<evidence type="ECO:0000256" key="1">
    <source>
        <dbReference type="ARBA" id="ARBA00004651"/>
    </source>
</evidence>
<keyword evidence="4" id="KW-0762">Sugar transport</keyword>
<organism evidence="11 12">
    <name type="scientific">Nesidiocoris tenuis</name>
    <dbReference type="NCBI Taxonomy" id="355587"/>
    <lineage>
        <taxon>Eukaryota</taxon>
        <taxon>Metazoa</taxon>
        <taxon>Ecdysozoa</taxon>
        <taxon>Arthropoda</taxon>
        <taxon>Hexapoda</taxon>
        <taxon>Insecta</taxon>
        <taxon>Pterygota</taxon>
        <taxon>Neoptera</taxon>
        <taxon>Paraneoptera</taxon>
        <taxon>Hemiptera</taxon>
        <taxon>Heteroptera</taxon>
        <taxon>Panheteroptera</taxon>
        <taxon>Cimicomorpha</taxon>
        <taxon>Miridae</taxon>
        <taxon>Dicyphina</taxon>
        <taxon>Nesidiocoris</taxon>
    </lineage>
</organism>
<dbReference type="GO" id="GO:0022857">
    <property type="term" value="F:transmembrane transporter activity"/>
    <property type="evidence" value="ECO:0007669"/>
    <property type="project" value="InterPro"/>
</dbReference>
<dbReference type="AlphaFoldDB" id="A0A6H5GAK1"/>
<feature type="transmembrane region" description="Helical" evidence="9">
    <location>
        <begin position="433"/>
        <end position="451"/>
    </location>
</feature>
<dbReference type="SUPFAM" id="SSF103473">
    <property type="entry name" value="MFS general substrate transporter"/>
    <property type="match status" value="2"/>
</dbReference>
<name>A0A6H5GAK1_9HEMI</name>
<keyword evidence="12" id="KW-1185">Reference proteome</keyword>
<sequence length="945" mass="105205">MDRPCKQHKIRSAKSEKIWKKVRPLTSLSTCPDQLDYSGGHGRDCRPTHSPSHPRIRYGHRLRHRPCLFGGNFRIAQTWTPYWSISDDVLTGRCLRIYDGVIAGIHQLRVHPDGTFAKGNPYTNRESLSGMSPLSIFLIDMLSKDAKGIFASQPMAINLMVITLAFTLAFSFIVDSVGRKPVLIFATVGSTTFAAMLTIYYGLETTVDSHSWIMYCAMVGFSISHNVGLGGLMQTIQAEYFPCRTRALAGSIITMLHAVLTLISIALFIYWKESIGNSSNFGLYTVISLTGVGVLPVAIHETTGRTLAQIEEVGICRKKSRKIMATSTFNGQTVVPDSWGYPVNSNRSVFGNRYRIAIPNPMTTFEYLCSISSAMTAVAFCWLEPLMLKLIAPDSEIPMTTSDTSWLLASIELGEVFTTIPAGLLADRYGRKPLILSTGPLSLLGWILVLTTRNLPVLYVVRIIQGVCIAIVYTVVPMYIAEISEPRIRGELSVHFQTMWYLGITFIYIIGPLFDYQTYTYLCAIWPVVFTLTFMLMPESPYYLCMVKKQEKAAKALRWLRATDDVDVEFHEINRSVEADMKGKGSWKDIIATKKDRKAFFIVQLVCAIKYFNGMPAIVSYATETFMKGSTIDPHILTISFGTLLCVTTTCTAFVSDSVGRRPLLLISTMGSIVFNVIIGVYYFLNEKTEIDVNPYSWIMLTSLAGFCISANIGLGPLLQTVQAEYFPSNTRGIGGGITEMTASITAFINLKQYQIVIDYFGIYMNYFIFALSALVGFVLLYFTVTETAGQSLGEIQNNAESKSSANKESRDVEVSTECPDDKHATEKEFRTSPIYSCIFRATGLRMRGNSTSLVKSARYQLKWTELPHHPCMAYQTKPRGTGNELNRLEGATGRKATSSETLLARASVKIYDDPLFFHITAKGRFSETCEAGISNISSRNPHSA</sequence>
<feature type="transmembrane region" description="Helical" evidence="9">
    <location>
        <begin position="664"/>
        <end position="685"/>
    </location>
</feature>
<dbReference type="Proteomes" id="UP000479000">
    <property type="component" value="Unassembled WGS sequence"/>
</dbReference>
<feature type="transmembrane region" description="Helical" evidence="9">
    <location>
        <begin position="181"/>
        <end position="200"/>
    </location>
</feature>
<keyword evidence="6 9" id="KW-1133">Transmembrane helix</keyword>
<feature type="transmembrane region" description="Helical" evidence="9">
    <location>
        <begin position="599"/>
        <end position="623"/>
    </location>
</feature>
<feature type="transmembrane region" description="Helical" evidence="9">
    <location>
        <begin position="492"/>
        <end position="513"/>
    </location>
</feature>
<reference evidence="11 12" key="1">
    <citation type="submission" date="2020-02" db="EMBL/GenBank/DDBJ databases">
        <authorList>
            <person name="Ferguson B K."/>
        </authorList>
    </citation>
    <scope>NUCLEOTIDE SEQUENCE [LARGE SCALE GENOMIC DNA]</scope>
</reference>
<feature type="region of interest" description="Disordered" evidence="8">
    <location>
        <begin position="797"/>
        <end position="826"/>
    </location>
</feature>
<evidence type="ECO:0000313" key="11">
    <source>
        <dbReference type="EMBL" id="CAA9998765.1"/>
    </source>
</evidence>
<evidence type="ECO:0000256" key="6">
    <source>
        <dbReference type="ARBA" id="ARBA00022989"/>
    </source>
</evidence>
<dbReference type="PANTHER" id="PTHR48021">
    <property type="match status" value="1"/>
</dbReference>
<feature type="transmembrane region" description="Helical" evidence="9">
    <location>
        <begin position="697"/>
        <end position="719"/>
    </location>
</feature>
<accession>A0A6H5GAK1</accession>
<evidence type="ECO:0000256" key="7">
    <source>
        <dbReference type="ARBA" id="ARBA00023136"/>
    </source>
</evidence>
<feature type="transmembrane region" description="Helical" evidence="9">
    <location>
        <begin position="635"/>
        <end position="655"/>
    </location>
</feature>
<evidence type="ECO:0000256" key="8">
    <source>
        <dbReference type="SAM" id="MobiDB-lite"/>
    </source>
</evidence>
<feature type="transmembrane region" description="Helical" evidence="9">
    <location>
        <begin position="212"/>
        <end position="236"/>
    </location>
</feature>
<feature type="non-terminal residue" evidence="11">
    <location>
        <position position="945"/>
    </location>
</feature>
<dbReference type="EMBL" id="CADCXU010007332">
    <property type="protein sequence ID" value="CAA9998765.1"/>
    <property type="molecule type" value="Genomic_DNA"/>
</dbReference>
<feature type="transmembrane region" description="Helical" evidence="9">
    <location>
        <begin position="457"/>
        <end position="480"/>
    </location>
</feature>
<comment type="subcellular location">
    <subcellularLocation>
        <location evidence="1">Cell membrane</location>
        <topology evidence="1">Multi-pass membrane protein</topology>
    </subcellularLocation>
</comment>
<dbReference type="InterPro" id="IPR020846">
    <property type="entry name" value="MFS_dom"/>
</dbReference>
<proteinExistence type="predicted"/>
<evidence type="ECO:0000256" key="3">
    <source>
        <dbReference type="ARBA" id="ARBA00022475"/>
    </source>
</evidence>
<dbReference type="PROSITE" id="PS50850">
    <property type="entry name" value="MFS"/>
    <property type="match status" value="1"/>
</dbReference>
<feature type="transmembrane region" description="Helical" evidence="9">
    <location>
        <begin position="761"/>
        <end position="783"/>
    </location>
</feature>
<feature type="transmembrane region" description="Helical" evidence="9">
    <location>
        <begin position="519"/>
        <end position="537"/>
    </location>
</feature>